<sequence length="109" mass="12645">MRTNREKRSRKIAQSLGKRFSAPPHQDLPLDQWRRKATKKANLVEHGRADPRGWMSKSVLNRGLEELYAASGWPSQVWRVWRAGVSLSGPVHRQPWLRCTCPRLLVPPR</sequence>
<dbReference type="VEuPathDB" id="FungiDB:CIMG_09785"/>
<name>J3K357_COCIM</name>
<organism evidence="2 3">
    <name type="scientific">Coccidioides immitis (strain RS)</name>
    <name type="common">Valley fever fungus</name>
    <dbReference type="NCBI Taxonomy" id="246410"/>
    <lineage>
        <taxon>Eukaryota</taxon>
        <taxon>Fungi</taxon>
        <taxon>Dikarya</taxon>
        <taxon>Ascomycota</taxon>
        <taxon>Pezizomycotina</taxon>
        <taxon>Eurotiomycetes</taxon>
        <taxon>Eurotiomycetidae</taxon>
        <taxon>Onygenales</taxon>
        <taxon>Onygenaceae</taxon>
        <taxon>Coccidioides</taxon>
    </lineage>
</organism>
<dbReference type="RefSeq" id="XP_001240164.2">
    <property type="nucleotide sequence ID" value="XM_001240163.2"/>
</dbReference>
<dbReference type="InParanoid" id="J3K357"/>
<accession>J3K357</accession>
<keyword evidence="3" id="KW-1185">Reference proteome</keyword>
<dbReference type="Proteomes" id="UP000001261">
    <property type="component" value="Unassembled WGS sequence"/>
</dbReference>
<evidence type="ECO:0000313" key="2">
    <source>
        <dbReference type="EMBL" id="EAS28581.3"/>
    </source>
</evidence>
<dbReference type="GeneID" id="4558367"/>
<evidence type="ECO:0000313" key="3">
    <source>
        <dbReference type="Proteomes" id="UP000001261"/>
    </source>
</evidence>
<evidence type="ECO:0000256" key="1">
    <source>
        <dbReference type="SAM" id="MobiDB-lite"/>
    </source>
</evidence>
<reference evidence="3" key="2">
    <citation type="journal article" date="2010" name="Genome Res.">
        <title>Population genomic sequencing of Coccidioides fungi reveals recent hybridization and transposon control.</title>
        <authorList>
            <person name="Neafsey D.E."/>
            <person name="Barker B.M."/>
            <person name="Sharpton T.J."/>
            <person name="Stajich J.E."/>
            <person name="Park D.J."/>
            <person name="Whiston E."/>
            <person name="Hung C.-Y."/>
            <person name="McMahan C."/>
            <person name="White J."/>
            <person name="Sykes S."/>
            <person name="Heiman D."/>
            <person name="Young S."/>
            <person name="Zeng Q."/>
            <person name="Abouelleil A."/>
            <person name="Aftuck L."/>
            <person name="Bessette D."/>
            <person name="Brown A."/>
            <person name="FitzGerald M."/>
            <person name="Lui A."/>
            <person name="Macdonald J.P."/>
            <person name="Priest M."/>
            <person name="Orbach M.J."/>
            <person name="Galgiani J.N."/>
            <person name="Kirkland T.N."/>
            <person name="Cole G.T."/>
            <person name="Birren B.W."/>
            <person name="Henn M.R."/>
            <person name="Taylor J.W."/>
            <person name="Rounsley S.D."/>
        </authorList>
    </citation>
    <scope>GENOME REANNOTATION</scope>
    <source>
        <strain evidence="3">RS</strain>
    </source>
</reference>
<protein>
    <submittedName>
        <fullName evidence="2">Uncharacterized protein</fullName>
    </submittedName>
</protein>
<reference evidence="3" key="1">
    <citation type="journal article" date="2009" name="Genome Res.">
        <title>Comparative genomic analyses of the human fungal pathogens Coccidioides and their relatives.</title>
        <authorList>
            <person name="Sharpton T.J."/>
            <person name="Stajich J.E."/>
            <person name="Rounsley S.D."/>
            <person name="Gardner M.J."/>
            <person name="Wortman J.R."/>
            <person name="Jordar V.S."/>
            <person name="Maiti R."/>
            <person name="Kodira C.D."/>
            <person name="Neafsey D.E."/>
            <person name="Zeng Q."/>
            <person name="Hung C.-Y."/>
            <person name="McMahan C."/>
            <person name="Muszewska A."/>
            <person name="Grynberg M."/>
            <person name="Mandel M.A."/>
            <person name="Kellner E.M."/>
            <person name="Barker B.M."/>
            <person name="Galgiani J.N."/>
            <person name="Orbach M.J."/>
            <person name="Kirkland T.N."/>
            <person name="Cole G.T."/>
            <person name="Henn M.R."/>
            <person name="Birren B.W."/>
            <person name="Taylor J.W."/>
        </authorList>
    </citation>
    <scope>NUCLEOTIDE SEQUENCE [LARGE SCALE GENOMIC DNA]</scope>
    <source>
        <strain evidence="3">RS</strain>
    </source>
</reference>
<proteinExistence type="predicted"/>
<gene>
    <name evidence="2" type="ORF">CIMG_09785</name>
</gene>
<dbReference type="EMBL" id="GG704912">
    <property type="protein sequence ID" value="EAS28581.3"/>
    <property type="molecule type" value="Genomic_DNA"/>
</dbReference>
<dbReference type="KEGG" id="cim:CIMG_09785"/>
<dbReference type="AlphaFoldDB" id="J3K357"/>
<feature type="region of interest" description="Disordered" evidence="1">
    <location>
        <begin position="1"/>
        <end position="32"/>
    </location>
</feature>